<dbReference type="EMBL" id="AFBN01000008">
    <property type="protein sequence ID" value="EGF59526.1"/>
    <property type="molecule type" value="Genomic_DNA"/>
</dbReference>
<evidence type="ECO:0000313" key="2">
    <source>
        <dbReference type="EMBL" id="EGF59526.1"/>
    </source>
</evidence>
<dbReference type="Gene3D" id="3.90.320.10">
    <property type="match status" value="1"/>
</dbReference>
<dbReference type="InterPro" id="IPR011335">
    <property type="entry name" value="Restrct_endonuc-II-like"/>
</dbReference>
<protein>
    <recommendedName>
        <fullName evidence="1">PD-(D/E)XK endonuclease-like domain-containing protein</fullName>
    </recommendedName>
</protein>
<proteinExistence type="predicted"/>
<dbReference type="InterPro" id="IPR011604">
    <property type="entry name" value="PDDEXK-like_dom_sf"/>
</dbReference>
<sequence length="970" mass="112944">METFLQLVAHDLYSKTGNDLSRTAIVFPNKRASLFFNEYLAAESDRPLWSPAYVSISELFRQLSPLKPGDPIRLVCELYKVFREETHSEETLDDFYFWGELLISDFDDVDKNLVDADKLFTNLQDLKNIMDDYDFLDKEQEEAIRQFFQNFSIEKRTELKNKFISLWDKLGDIYRHYRKNLTGLGIAYEGMMYRNVMEQLATDKLHYERYIFVGFNVLNKVETEFFLRLQNAGKALFYWDYDVFYTRLPREQKPPYTHEAGEFILRNLELFPNQLPETAFDVLRKPKQVRFISAPTENAQARYLPEWIKEMKEKNKNSTGKDGKWKEKENAVVLCNEALLLPVLHSIPSEVKNVNITMGFPLAQTPVYSFINSLVELQTTGYRNDTGRYTYEAVLAILKHPYTCQLSSSAEGLEKQLTKDNRFYPLPSELRQDAFLEQVFTPQNGTHALCRYLTDLLREVAVIYRQEKDAEDIFNQLYRESLFKSYTLINRLVNLIETGELSSLRTDTLKRLLNRLLTSANIPFHGEPAIGMQVMGVLETRNLDFRNLIMLSLNEGQLPKAGGESSFIPYNLRKAFGMTTIEHKNAVYAYYFYRLIQRAENITLLYNTASDGLNRGEMSRFMLQFLVESPHDISYEYLEAGQSPQQTRDIIIDKTPEILERMHRIYNIHRHPRALFSPSALNAYLDCRLKFYYRYVAGLKAPEEVSAEIDSALFGTIFHYSAELVYKDLTAHNKEIRKEDLEALLKNDVKLQAYVDNAFKEKFFHVSQTEQPEYNGTQLIHAKVIASYLRQLLKNDLQYAPFCMEAMEKEVDEVMEVETSAGKLSLKIGGTIDRMDSKGDTLRIVDYKTGGTPKIPENIEQLFTPANNRPNYIFQTFLYASILCRRQPLKVAPSLLYIHRAASESYSPIIEMGASRQPKVPVNNFAFHEEEFRERLQKLLQEIFSPDTPFDQTEDTKLCEYCDFRSLCKR</sequence>
<dbReference type="eggNOG" id="COG2887">
    <property type="taxonomic scope" value="Bacteria"/>
</dbReference>
<dbReference type="eggNOG" id="COG0210">
    <property type="taxonomic scope" value="Bacteria"/>
</dbReference>
<feature type="domain" description="PD-(D/E)XK endonuclease-like" evidence="1">
    <location>
        <begin position="676"/>
        <end position="969"/>
    </location>
</feature>
<gene>
    <name evidence="2" type="ORF">HMPREF9446_00456</name>
</gene>
<dbReference type="SUPFAM" id="SSF52980">
    <property type="entry name" value="Restriction endonuclease-like"/>
    <property type="match status" value="1"/>
</dbReference>
<dbReference type="SUPFAM" id="SSF52540">
    <property type="entry name" value="P-loop containing nucleoside triphosphate hydrolases"/>
    <property type="match status" value="1"/>
</dbReference>
<dbReference type="InterPro" id="IPR038726">
    <property type="entry name" value="PDDEXK_AddAB-type"/>
</dbReference>
<dbReference type="HOGENOM" id="CLU_013279_0_0_10"/>
<dbReference type="InterPro" id="IPR027417">
    <property type="entry name" value="P-loop_NTPase"/>
</dbReference>
<comment type="caution">
    <text evidence="2">The sequence shown here is derived from an EMBL/GenBank/DDBJ whole genome shotgun (WGS) entry which is preliminary data.</text>
</comment>
<keyword evidence="3" id="KW-1185">Reference proteome</keyword>
<accession>F3PP16</accession>
<name>F3PP16_9BACE</name>
<reference evidence="2 3" key="1">
    <citation type="submission" date="2011-02" db="EMBL/GenBank/DDBJ databases">
        <authorList>
            <person name="Weinstock G."/>
            <person name="Sodergren E."/>
            <person name="Clifton S."/>
            <person name="Fulton L."/>
            <person name="Fulton B."/>
            <person name="Courtney L."/>
            <person name="Fronick C."/>
            <person name="Harrison M."/>
            <person name="Strong C."/>
            <person name="Farmer C."/>
            <person name="Delahaunty K."/>
            <person name="Markovic C."/>
            <person name="Hall O."/>
            <person name="Minx P."/>
            <person name="Tomlinson C."/>
            <person name="Mitreva M."/>
            <person name="Hou S."/>
            <person name="Chen J."/>
            <person name="Wollam A."/>
            <person name="Pepin K.H."/>
            <person name="Johnson M."/>
            <person name="Bhonagiri V."/>
            <person name="Zhang X."/>
            <person name="Suruliraj S."/>
            <person name="Warren W."/>
            <person name="Chinwalla A."/>
            <person name="Mardis E.R."/>
            <person name="Wilson R.K."/>
        </authorList>
    </citation>
    <scope>NUCLEOTIDE SEQUENCE [LARGE SCALE GENOMIC DNA]</scope>
    <source>
        <strain evidence="2 3">YIT 12057</strain>
    </source>
</reference>
<dbReference type="Proteomes" id="UP000003416">
    <property type="component" value="Unassembled WGS sequence"/>
</dbReference>
<dbReference type="Pfam" id="PF12705">
    <property type="entry name" value="PDDEXK_1"/>
    <property type="match status" value="1"/>
</dbReference>
<dbReference type="GeneID" id="86048255"/>
<evidence type="ECO:0000259" key="1">
    <source>
        <dbReference type="Pfam" id="PF12705"/>
    </source>
</evidence>
<dbReference type="AlphaFoldDB" id="F3PP16"/>
<dbReference type="RefSeq" id="WP_009123716.1">
    <property type="nucleotide sequence ID" value="NZ_GL882609.1"/>
</dbReference>
<organism evidence="2 3">
    <name type="scientific">Bacteroides fluxus YIT 12057</name>
    <dbReference type="NCBI Taxonomy" id="763034"/>
    <lineage>
        <taxon>Bacteria</taxon>
        <taxon>Pseudomonadati</taxon>
        <taxon>Bacteroidota</taxon>
        <taxon>Bacteroidia</taxon>
        <taxon>Bacteroidales</taxon>
        <taxon>Bacteroidaceae</taxon>
        <taxon>Bacteroides</taxon>
    </lineage>
</organism>
<evidence type="ECO:0000313" key="3">
    <source>
        <dbReference type="Proteomes" id="UP000003416"/>
    </source>
</evidence>
<dbReference type="STRING" id="763034.HMPREF9446_00456"/>